<keyword evidence="1" id="KW-0812">Transmembrane</keyword>
<dbReference type="EMBL" id="LLZG01000388">
    <property type="protein sequence ID" value="KUL23220.1"/>
    <property type="molecule type" value="Genomic_DNA"/>
</dbReference>
<dbReference type="RefSeq" id="WP_062712512.1">
    <property type="nucleotide sequence ID" value="NZ_LLZG01000388.1"/>
</dbReference>
<accession>A0A101JAI9</accession>
<dbReference type="Proteomes" id="UP000053923">
    <property type="component" value="Unassembled WGS sequence"/>
</dbReference>
<evidence type="ECO:0000313" key="2">
    <source>
        <dbReference type="EMBL" id="KUL23220.1"/>
    </source>
</evidence>
<evidence type="ECO:0000313" key="3">
    <source>
        <dbReference type="Proteomes" id="UP000053923"/>
    </source>
</evidence>
<protein>
    <submittedName>
        <fullName evidence="2">Uncharacterized protein</fullName>
    </submittedName>
</protein>
<keyword evidence="1" id="KW-1133">Transmembrane helix</keyword>
<organism evidence="2 3">
    <name type="scientific">Streptomyces regalis</name>
    <dbReference type="NCBI Taxonomy" id="68262"/>
    <lineage>
        <taxon>Bacteria</taxon>
        <taxon>Bacillati</taxon>
        <taxon>Actinomycetota</taxon>
        <taxon>Actinomycetes</taxon>
        <taxon>Kitasatosporales</taxon>
        <taxon>Streptomycetaceae</taxon>
        <taxon>Streptomyces</taxon>
    </lineage>
</organism>
<dbReference type="AlphaFoldDB" id="A0A101JAI9"/>
<name>A0A101JAI9_9ACTN</name>
<proteinExistence type="predicted"/>
<reference evidence="3" key="1">
    <citation type="submission" date="2015-10" db="EMBL/GenBank/DDBJ databases">
        <authorList>
            <person name="Ju K.-S."/>
            <person name="Doroghazi J.R."/>
            <person name="Metcalf W.W."/>
        </authorList>
    </citation>
    <scope>NUCLEOTIDE SEQUENCE [LARGE SCALE GENOMIC DNA]</scope>
    <source>
        <strain evidence="3">NRRL 3151</strain>
    </source>
</reference>
<keyword evidence="3" id="KW-1185">Reference proteome</keyword>
<evidence type="ECO:0000256" key="1">
    <source>
        <dbReference type="SAM" id="Phobius"/>
    </source>
</evidence>
<gene>
    <name evidence="2" type="ORF">ADL12_39770</name>
</gene>
<sequence length="210" mass="22984">MNANDRDWDRRLAQLKQLDSALVQHYQDQPGDTARELAALRAASAIERDARRARAPEGRARSCRTRVANCILTRLTTPDIRGGSRRAREARAWKRLNMAAHTAPKRYARRVRRAQVWGRILTVGFAAVGVLGIATGIGFLVAWAFSGGEDTSAGTEALAPLIIATMPAVIFHVGSVIARLAADQERRPADQALAAITRSVDVLLGRKERT</sequence>
<feature type="transmembrane region" description="Helical" evidence="1">
    <location>
        <begin position="116"/>
        <end position="145"/>
    </location>
</feature>
<keyword evidence="1" id="KW-0472">Membrane</keyword>
<comment type="caution">
    <text evidence="2">The sequence shown here is derived from an EMBL/GenBank/DDBJ whole genome shotgun (WGS) entry which is preliminary data.</text>
</comment>
<feature type="transmembrane region" description="Helical" evidence="1">
    <location>
        <begin position="157"/>
        <end position="178"/>
    </location>
</feature>